<gene>
    <name evidence="3" type="ORF">Sspor_62530</name>
</gene>
<organism evidence="3 4">
    <name type="scientific">Streptomyces spororaveus</name>
    <dbReference type="NCBI Taxonomy" id="284039"/>
    <lineage>
        <taxon>Bacteria</taxon>
        <taxon>Bacillati</taxon>
        <taxon>Actinomycetota</taxon>
        <taxon>Actinomycetes</taxon>
        <taxon>Kitasatosporales</taxon>
        <taxon>Streptomycetaceae</taxon>
        <taxon>Streptomyces</taxon>
    </lineage>
</organism>
<dbReference type="Gene3D" id="1.10.10.10">
    <property type="entry name" value="Winged helix-like DNA-binding domain superfamily/Winged helix DNA-binding domain"/>
    <property type="match status" value="1"/>
</dbReference>
<evidence type="ECO:0000313" key="3">
    <source>
        <dbReference type="EMBL" id="GHI80692.1"/>
    </source>
</evidence>
<dbReference type="Proteomes" id="UP000608522">
    <property type="component" value="Unassembled WGS sequence"/>
</dbReference>
<dbReference type="PANTHER" id="PTHR43252:SF6">
    <property type="entry name" value="NEGATIVE TRANSCRIPTION REGULATOR PADR"/>
    <property type="match status" value="1"/>
</dbReference>
<dbReference type="PANTHER" id="PTHR43252">
    <property type="entry name" value="TRANSCRIPTIONAL REGULATOR YQJI"/>
    <property type="match status" value="1"/>
</dbReference>
<keyword evidence="4" id="KW-1185">Reference proteome</keyword>
<protein>
    <recommendedName>
        <fullName evidence="2">Transcription regulator PadR N-terminal domain-containing protein</fullName>
    </recommendedName>
</protein>
<evidence type="ECO:0000256" key="1">
    <source>
        <dbReference type="SAM" id="MobiDB-lite"/>
    </source>
</evidence>
<dbReference type="SUPFAM" id="SSF46785">
    <property type="entry name" value="Winged helix' DNA-binding domain"/>
    <property type="match status" value="1"/>
</dbReference>
<reference evidence="4" key="1">
    <citation type="submission" date="2023-07" db="EMBL/GenBank/DDBJ databases">
        <title>Whole genome shotgun sequence of Streptomyces spororaveus NBRC 15456.</title>
        <authorList>
            <person name="Komaki H."/>
            <person name="Tamura T."/>
        </authorList>
    </citation>
    <scope>NUCLEOTIDE SEQUENCE [LARGE SCALE GENOMIC DNA]</scope>
    <source>
        <strain evidence="4">NBRC 15456</strain>
    </source>
</reference>
<dbReference type="Pfam" id="PF03551">
    <property type="entry name" value="PadR"/>
    <property type="match status" value="1"/>
</dbReference>
<feature type="domain" description="Transcription regulator PadR N-terminal" evidence="2">
    <location>
        <begin position="76"/>
        <end position="152"/>
    </location>
</feature>
<feature type="region of interest" description="Disordered" evidence="1">
    <location>
        <begin position="243"/>
        <end position="262"/>
    </location>
</feature>
<evidence type="ECO:0000313" key="4">
    <source>
        <dbReference type="Proteomes" id="UP000608522"/>
    </source>
</evidence>
<accession>A0ABQ3TK09</accession>
<comment type="caution">
    <text evidence="3">The sequence shown here is derived from an EMBL/GenBank/DDBJ whole genome shotgun (WGS) entry which is preliminary data.</text>
</comment>
<feature type="compositionally biased region" description="Basic and acidic residues" evidence="1">
    <location>
        <begin position="253"/>
        <end position="262"/>
    </location>
</feature>
<name>A0ABQ3TK09_9ACTN</name>
<evidence type="ECO:0000259" key="2">
    <source>
        <dbReference type="Pfam" id="PF03551"/>
    </source>
</evidence>
<dbReference type="EMBL" id="BNED01000005">
    <property type="protein sequence ID" value="GHI80692.1"/>
    <property type="molecule type" value="Genomic_DNA"/>
</dbReference>
<proteinExistence type="predicted"/>
<sequence length="262" mass="29289">MVSMRTSWGAVPIRMKIIENVTVRSLHPDSEEVLRIGILLAGTSCRGKGAAGTGRRLRCVADETNKRTLPATSWAVLGLLSFGEELSGYDLKKWSDRSLRFFYWSPSFSQIYSELKRLEKAGYASSRMVAQDTGTRDKRVYRITDEGMAAVREWARETPVDPPVLKHGPMLRLWLGHLLEPEQMREVLLQQQEFAEGMRLRAVADAEGAKDGSAWAYPTLTLRWAERYYASERDLAAAMLDDIDELGGSGGPDRPDGPGELP</sequence>
<dbReference type="InterPro" id="IPR036388">
    <property type="entry name" value="WH-like_DNA-bd_sf"/>
</dbReference>
<dbReference type="InterPro" id="IPR036390">
    <property type="entry name" value="WH_DNA-bd_sf"/>
</dbReference>
<dbReference type="InterPro" id="IPR005149">
    <property type="entry name" value="Tscrpt_reg_PadR_N"/>
</dbReference>